<dbReference type="PRINTS" id="PR00448">
    <property type="entry name" value="NSFATTACHMNT"/>
</dbReference>
<protein>
    <recommendedName>
        <fullName evidence="6">SNAP protein</fullName>
    </recommendedName>
</protein>
<evidence type="ECO:0000256" key="1">
    <source>
        <dbReference type="ARBA" id="ARBA00010050"/>
    </source>
</evidence>
<dbReference type="Pfam" id="PF14938">
    <property type="entry name" value="SNAP"/>
    <property type="match status" value="1"/>
</dbReference>
<keyword evidence="3" id="KW-0653">Protein transport</keyword>
<dbReference type="InterPro" id="IPR000744">
    <property type="entry name" value="NSF_attach"/>
</dbReference>
<dbReference type="GO" id="GO:0035494">
    <property type="term" value="P:SNARE complex disassembly"/>
    <property type="evidence" value="ECO:0007669"/>
    <property type="project" value="TreeGrafter"/>
</dbReference>
<evidence type="ECO:0000313" key="4">
    <source>
        <dbReference type="EMBL" id="KPA84907.1"/>
    </source>
</evidence>
<dbReference type="GO" id="GO:0005483">
    <property type="term" value="F:soluble NSF attachment protein activity"/>
    <property type="evidence" value="ECO:0007669"/>
    <property type="project" value="TreeGrafter"/>
</dbReference>
<dbReference type="GO" id="GO:0006886">
    <property type="term" value="P:intracellular protein transport"/>
    <property type="evidence" value="ECO:0007669"/>
    <property type="project" value="InterPro"/>
</dbReference>
<dbReference type="GO" id="GO:0005774">
    <property type="term" value="C:vacuolar membrane"/>
    <property type="evidence" value="ECO:0007669"/>
    <property type="project" value="TreeGrafter"/>
</dbReference>
<evidence type="ECO:0000256" key="2">
    <source>
        <dbReference type="ARBA" id="ARBA00022448"/>
    </source>
</evidence>
<dbReference type="OrthoDB" id="9984275at2759"/>
<comment type="caution">
    <text evidence="4">The sequence shown here is derived from an EMBL/GenBank/DDBJ whole genome shotgun (WGS) entry which is preliminary data.</text>
</comment>
<keyword evidence="5" id="KW-1185">Reference proteome</keyword>
<dbReference type="InterPro" id="IPR011990">
    <property type="entry name" value="TPR-like_helical_dom_sf"/>
</dbReference>
<organism evidence="4 5">
    <name type="scientific">Leptomonas pyrrhocoris</name>
    <name type="common">Firebug parasite</name>
    <dbReference type="NCBI Taxonomy" id="157538"/>
    <lineage>
        <taxon>Eukaryota</taxon>
        <taxon>Discoba</taxon>
        <taxon>Euglenozoa</taxon>
        <taxon>Kinetoplastea</taxon>
        <taxon>Metakinetoplastina</taxon>
        <taxon>Trypanosomatida</taxon>
        <taxon>Trypanosomatidae</taxon>
        <taxon>Leishmaniinae</taxon>
        <taxon>Leptomonas</taxon>
    </lineage>
</organism>
<dbReference type="Proteomes" id="UP000037923">
    <property type="component" value="Unassembled WGS sequence"/>
</dbReference>
<evidence type="ECO:0000256" key="3">
    <source>
        <dbReference type="ARBA" id="ARBA00022927"/>
    </source>
</evidence>
<accession>A0A0M9G8L8</accession>
<dbReference type="OMA" id="EKAGNMY"/>
<keyword evidence="2" id="KW-0813">Transport</keyword>
<gene>
    <name evidence="4" type="ORF">ABB37_01359</name>
</gene>
<dbReference type="SUPFAM" id="SSF48452">
    <property type="entry name" value="TPR-like"/>
    <property type="match status" value="1"/>
</dbReference>
<dbReference type="GO" id="GO:0019905">
    <property type="term" value="F:syntaxin binding"/>
    <property type="evidence" value="ECO:0007669"/>
    <property type="project" value="TreeGrafter"/>
</dbReference>
<dbReference type="GeneID" id="26901654"/>
<dbReference type="GO" id="GO:0031201">
    <property type="term" value="C:SNARE complex"/>
    <property type="evidence" value="ECO:0007669"/>
    <property type="project" value="TreeGrafter"/>
</dbReference>
<dbReference type="RefSeq" id="XP_015663346.1">
    <property type="nucleotide sequence ID" value="XM_015797826.1"/>
</dbReference>
<comment type="similarity">
    <text evidence="1">Belongs to the SNAP family.</text>
</comment>
<dbReference type="Gene3D" id="1.25.40.10">
    <property type="entry name" value="Tetratricopeptide repeat domain"/>
    <property type="match status" value="1"/>
</dbReference>
<dbReference type="PANTHER" id="PTHR13768">
    <property type="entry name" value="SOLUBLE NSF ATTACHMENT PROTEIN SNAP"/>
    <property type="match status" value="1"/>
</dbReference>
<reference evidence="4 5" key="1">
    <citation type="submission" date="2015-07" db="EMBL/GenBank/DDBJ databases">
        <title>High-quality genome of monoxenous trypanosomatid Leptomonas pyrrhocoris.</title>
        <authorList>
            <person name="Flegontov P."/>
            <person name="Butenko A."/>
            <person name="Firsov S."/>
            <person name="Vlcek C."/>
            <person name="Logacheva M.D."/>
            <person name="Field M."/>
            <person name="Filatov D."/>
            <person name="Flegontova O."/>
            <person name="Gerasimov E."/>
            <person name="Jackson A.P."/>
            <person name="Kelly S."/>
            <person name="Opperdoes F."/>
            <person name="O'Reilly A."/>
            <person name="Votypka J."/>
            <person name="Yurchenko V."/>
            <person name="Lukes J."/>
        </authorList>
    </citation>
    <scope>NUCLEOTIDE SEQUENCE [LARGE SCALE GENOMIC DNA]</scope>
    <source>
        <strain evidence="4">H10</strain>
    </source>
</reference>
<dbReference type="EMBL" id="LGTL01000002">
    <property type="protein sequence ID" value="KPA84907.1"/>
    <property type="molecule type" value="Genomic_DNA"/>
</dbReference>
<dbReference type="VEuPathDB" id="TriTrypDB:LpyrH10_02_3330"/>
<sequence>MEERGDALMAEGEKQLKKRSWFSSNDTKIDGAHDNFMQAATQYKAAGNFAKAAEAYKRAAEMSHKNKSEGDQSVEMEEAAKAYVKAGDAKTAAAMLREVVDMYDKGQKYTNAAKACAALGDITMGDEAMKWLQQAVRYYRNQGAKVTASEIVIKMADLKARSGDYAGAQQIYDQCAREALEDRVARGNARKLFFTALLCQIAQMTSDSLMEDVGVLEERFQEYQELDTQFNMNTREHMVITDLIAAFQGEDANAFDEAVREYDNICPLDDMREKMILKGKQALRERASDLR</sequence>
<evidence type="ECO:0000313" key="5">
    <source>
        <dbReference type="Proteomes" id="UP000037923"/>
    </source>
</evidence>
<dbReference type="FunFam" id="1.25.40.10:FF:000892">
    <property type="entry name" value="SNAP protein, putative"/>
    <property type="match status" value="1"/>
</dbReference>
<proteinExistence type="inferred from homology"/>
<name>A0A0M9G8L8_LEPPY</name>
<dbReference type="PANTHER" id="PTHR13768:SF41">
    <property type="entry name" value="SOLUBLE N-ETHYLMALEIMIDE SENSITIVE FACTOR (NSF) ATTACHMENT PROTEIN"/>
    <property type="match status" value="1"/>
</dbReference>
<evidence type="ECO:0008006" key="6">
    <source>
        <dbReference type="Google" id="ProtNLM"/>
    </source>
</evidence>
<dbReference type="AlphaFoldDB" id="A0A0M9G8L8"/>